<evidence type="ECO:0000256" key="1">
    <source>
        <dbReference type="SAM" id="Phobius"/>
    </source>
</evidence>
<name>A0A640WG60_9GAMM</name>
<dbReference type="InterPro" id="IPR018643">
    <property type="entry name" value="DUF2069_membrane"/>
</dbReference>
<dbReference type="AlphaFoldDB" id="A0A640WG60"/>
<dbReference type="Pfam" id="PF09842">
    <property type="entry name" value="DUF2069"/>
    <property type="match status" value="1"/>
</dbReference>
<feature type="transmembrane region" description="Helical" evidence="1">
    <location>
        <begin position="97"/>
        <end position="117"/>
    </location>
</feature>
<proteinExistence type="predicted"/>
<keyword evidence="1" id="KW-0472">Membrane</keyword>
<reference evidence="2 3" key="1">
    <citation type="submission" date="2019-08" db="EMBL/GenBank/DDBJ databases">
        <title>Bioinformatics analysis of the strain L3 and L5.</title>
        <authorList>
            <person name="Li X."/>
        </authorList>
    </citation>
    <scope>NUCLEOTIDE SEQUENCE [LARGE SCALE GENOMIC DNA]</scope>
    <source>
        <strain evidence="2 3">L3</strain>
    </source>
</reference>
<evidence type="ECO:0000313" key="3">
    <source>
        <dbReference type="Proteomes" id="UP000466024"/>
    </source>
</evidence>
<feature type="transmembrane region" description="Helical" evidence="1">
    <location>
        <begin position="47"/>
        <end position="66"/>
    </location>
</feature>
<protein>
    <submittedName>
        <fullName evidence="2">DUF2069 domain-containing protein</fullName>
    </submittedName>
</protein>
<dbReference type="RefSeq" id="WP_149434835.1">
    <property type="nucleotide sequence ID" value="NZ_VTPX01000003.1"/>
</dbReference>
<feature type="transmembrane region" description="Helical" evidence="1">
    <location>
        <begin position="21"/>
        <end position="41"/>
    </location>
</feature>
<dbReference type="EMBL" id="VTPX01000003">
    <property type="protein sequence ID" value="KAA0019247.1"/>
    <property type="molecule type" value="Genomic_DNA"/>
</dbReference>
<evidence type="ECO:0000313" key="2">
    <source>
        <dbReference type="EMBL" id="KAA0019247.1"/>
    </source>
</evidence>
<organism evidence="2 3">
    <name type="scientific">Salinicola corii</name>
    <dbReference type="NCBI Taxonomy" id="2606937"/>
    <lineage>
        <taxon>Bacteria</taxon>
        <taxon>Pseudomonadati</taxon>
        <taxon>Pseudomonadota</taxon>
        <taxon>Gammaproteobacteria</taxon>
        <taxon>Oceanospirillales</taxon>
        <taxon>Halomonadaceae</taxon>
        <taxon>Salinicola</taxon>
    </lineage>
</organism>
<keyword evidence="1" id="KW-0812">Transmembrane</keyword>
<accession>A0A640WG60</accession>
<feature type="transmembrane region" description="Helical" evidence="1">
    <location>
        <begin position="73"/>
        <end position="91"/>
    </location>
</feature>
<keyword evidence="1" id="KW-1133">Transmembrane helix</keyword>
<dbReference type="Proteomes" id="UP000466024">
    <property type="component" value="Unassembled WGS sequence"/>
</dbReference>
<gene>
    <name evidence="2" type="ORF">F0A16_07905</name>
</gene>
<sequence length="128" mass="14051">MSELPSRQQDAGTLDSARRGVWIAYSALLALLVISGIWHYVQQHAQFAALLVRILPLVLFLPTLLMRRRRGHIWLTALGVLYVVQGIMIVTKGGGSVLVGAEILAAGALAFTAYRYVRLRGRLDSPPT</sequence>
<comment type="caution">
    <text evidence="2">The sequence shown here is derived from an EMBL/GenBank/DDBJ whole genome shotgun (WGS) entry which is preliminary data.</text>
</comment>
<keyword evidence="3" id="KW-1185">Reference proteome</keyword>